<dbReference type="eggNOG" id="ENOG502ZXI9">
    <property type="taxonomic scope" value="Bacteria"/>
</dbReference>
<keyword evidence="1" id="KW-1133">Transmembrane helix</keyword>
<dbReference type="Proteomes" id="UP000001401">
    <property type="component" value="Chromosome"/>
</dbReference>
<accession>E6TZR8</accession>
<dbReference type="InterPro" id="IPR043726">
    <property type="entry name" value="LiaI-LiaF-like_TM1"/>
</dbReference>
<proteinExistence type="predicted"/>
<dbReference type="EMBL" id="CP002394">
    <property type="protein sequence ID" value="ADU31374.1"/>
    <property type="molecule type" value="Genomic_DNA"/>
</dbReference>
<feature type="transmembrane region" description="Helical" evidence="1">
    <location>
        <begin position="7"/>
        <end position="25"/>
    </location>
</feature>
<dbReference type="HOGENOM" id="CLU_115728_0_0_9"/>
<dbReference type="AlphaFoldDB" id="E6TZR8"/>
<dbReference type="STRING" id="649639.Bcell_3131"/>
<dbReference type="Pfam" id="PF18917">
    <property type="entry name" value="LiaI-LiaF-like_TM1"/>
    <property type="match status" value="1"/>
</dbReference>
<reference evidence="3 4" key="1">
    <citation type="submission" date="2010-12" db="EMBL/GenBank/DDBJ databases">
        <title>Complete sequence of Bacillus cellulosilyticus DSM 2522.</title>
        <authorList>
            <consortium name="US DOE Joint Genome Institute"/>
            <person name="Lucas S."/>
            <person name="Copeland A."/>
            <person name="Lapidus A."/>
            <person name="Cheng J.-F."/>
            <person name="Bruce D."/>
            <person name="Goodwin L."/>
            <person name="Pitluck S."/>
            <person name="Chertkov O."/>
            <person name="Detter J.C."/>
            <person name="Han C."/>
            <person name="Tapia R."/>
            <person name="Land M."/>
            <person name="Hauser L."/>
            <person name="Jeffries C."/>
            <person name="Kyrpides N."/>
            <person name="Ivanova N."/>
            <person name="Mikhailova N."/>
            <person name="Brumm P."/>
            <person name="Mead D."/>
            <person name="Woyke T."/>
        </authorList>
    </citation>
    <scope>NUCLEOTIDE SEQUENCE [LARGE SCALE GENOMIC DNA]</scope>
    <source>
        <strain evidence="4">ATCC 21833 / DSM 2522 / FERM P-1141 / JCM 9156 / N-4</strain>
    </source>
</reference>
<gene>
    <name evidence="3" type="ordered locus">Bcell_3131</name>
</gene>
<protein>
    <recommendedName>
        <fullName evidence="2">LiaI-LiaF-like transmembrane region domain-containing protein</fullName>
    </recommendedName>
</protein>
<evidence type="ECO:0000313" key="3">
    <source>
        <dbReference type="EMBL" id="ADU31374.1"/>
    </source>
</evidence>
<dbReference type="OrthoDB" id="2989824at2"/>
<feature type="transmembrane region" description="Helical" evidence="1">
    <location>
        <begin position="112"/>
        <end position="131"/>
    </location>
</feature>
<evidence type="ECO:0000256" key="1">
    <source>
        <dbReference type="SAM" id="Phobius"/>
    </source>
</evidence>
<name>E6TZR8_EVAC2</name>
<feature type="domain" description="LiaI-LiaF-like transmembrane region" evidence="2">
    <location>
        <begin position="7"/>
        <end position="49"/>
    </location>
</feature>
<feature type="transmembrane region" description="Helical" evidence="1">
    <location>
        <begin position="143"/>
        <end position="159"/>
    </location>
</feature>
<dbReference type="KEGG" id="bco:Bcell_3131"/>
<feature type="transmembrane region" description="Helical" evidence="1">
    <location>
        <begin position="37"/>
        <end position="55"/>
    </location>
</feature>
<feature type="transmembrane region" description="Helical" evidence="1">
    <location>
        <begin position="87"/>
        <end position="105"/>
    </location>
</feature>
<feature type="transmembrane region" description="Helical" evidence="1">
    <location>
        <begin position="62"/>
        <end position="81"/>
    </location>
</feature>
<keyword evidence="1" id="KW-0812">Transmembrane</keyword>
<evidence type="ECO:0000259" key="2">
    <source>
        <dbReference type="Pfam" id="PF18917"/>
    </source>
</evidence>
<dbReference type="RefSeq" id="WP_013489705.1">
    <property type="nucleotide sequence ID" value="NC_014829.1"/>
</dbReference>
<organism evidence="3 4">
    <name type="scientific">Evansella cellulosilytica (strain ATCC 21833 / DSM 2522 / FERM P-1141 / JCM 9156 / N-4)</name>
    <name type="common">Bacillus cellulosilyticus</name>
    <dbReference type="NCBI Taxonomy" id="649639"/>
    <lineage>
        <taxon>Bacteria</taxon>
        <taxon>Bacillati</taxon>
        <taxon>Bacillota</taxon>
        <taxon>Bacilli</taxon>
        <taxon>Bacillales</taxon>
        <taxon>Bacillaceae</taxon>
        <taxon>Evansella</taxon>
    </lineage>
</organism>
<keyword evidence="1" id="KW-0472">Membrane</keyword>
<keyword evidence="4" id="KW-1185">Reference proteome</keyword>
<evidence type="ECO:0000313" key="4">
    <source>
        <dbReference type="Proteomes" id="UP000001401"/>
    </source>
</evidence>
<sequence length="162" mass="18444">MKNNNNLFPGIILISVGLYFLLRQFNISFPFSDTVFTWPSILVVIGIVLAFQGFSNRDDTKMFSGSVLLGLGVFFHGAHTFSSWGYHWGYFTLIISIAFFMKYFVHKKDGLTPAIVLLIISGFALYSDKVFSWLNNLTSSFDLIWPIALVVVGIYVLFFKKR</sequence>